<dbReference type="InterPro" id="IPR001683">
    <property type="entry name" value="PX_dom"/>
</dbReference>
<dbReference type="GO" id="GO:0032266">
    <property type="term" value="F:phosphatidylinositol-3-phosphate binding"/>
    <property type="evidence" value="ECO:0007669"/>
    <property type="project" value="TreeGrafter"/>
</dbReference>
<proteinExistence type="predicted"/>
<dbReference type="GO" id="GO:0042147">
    <property type="term" value="P:retrograde transport, endosome to Golgi"/>
    <property type="evidence" value="ECO:0007669"/>
    <property type="project" value="TreeGrafter"/>
</dbReference>
<dbReference type="SUPFAM" id="SSF64268">
    <property type="entry name" value="PX domain"/>
    <property type="match status" value="1"/>
</dbReference>
<evidence type="ECO:0000256" key="1">
    <source>
        <dbReference type="SAM" id="MobiDB-lite"/>
    </source>
</evidence>
<dbReference type="Proteomes" id="UP000242875">
    <property type="component" value="Unassembled WGS sequence"/>
</dbReference>
<dbReference type="Pfam" id="PF00787">
    <property type="entry name" value="PX"/>
    <property type="match status" value="1"/>
</dbReference>
<reference evidence="3 4" key="1">
    <citation type="journal article" date="2017" name="Mycologia">
        <title>Bifiguratus adelaidae, gen. et sp. nov., a new member of Mucoromycotina in endophytic and soil-dwelling habitats.</title>
        <authorList>
            <person name="Torres-Cruz T.J."/>
            <person name="Billingsley Tobias T.L."/>
            <person name="Almatruk M."/>
            <person name="Hesse C."/>
            <person name="Kuske C.R."/>
            <person name="Desiro A."/>
            <person name="Benucci G.M."/>
            <person name="Bonito G."/>
            <person name="Stajich J.E."/>
            <person name="Dunlap C."/>
            <person name="Arnold A.E."/>
            <person name="Porras-Alfaro A."/>
        </authorList>
    </citation>
    <scope>NUCLEOTIDE SEQUENCE [LARGE SCALE GENOMIC DNA]</scope>
    <source>
        <strain evidence="3 4">AZ0501</strain>
    </source>
</reference>
<dbReference type="GO" id="GO:0006886">
    <property type="term" value="P:intracellular protein transport"/>
    <property type="evidence" value="ECO:0007669"/>
    <property type="project" value="TreeGrafter"/>
</dbReference>
<feature type="compositionally biased region" description="Low complexity" evidence="1">
    <location>
        <begin position="435"/>
        <end position="446"/>
    </location>
</feature>
<dbReference type="Gene3D" id="3.30.1520.10">
    <property type="entry name" value="Phox-like domain"/>
    <property type="match status" value="1"/>
</dbReference>
<evidence type="ECO:0000313" key="3">
    <source>
        <dbReference type="EMBL" id="OZJ05328.1"/>
    </source>
</evidence>
<dbReference type="AlphaFoldDB" id="A0A261Y434"/>
<sequence length="472" mass="53502">MPPSAAPRTSVEAGQPQHVETNGSMNGTETAEPAHRPTRHKNTYLKFTVKSIDRNRRDPILKFDVKTNLQAHKNKERLSVQRTYGDFQHLFQALGIQHEDCIIPALPFCFTQGLRIDESQEKAMKEFQAWLDNISTHPRLRQSEDVVNFVQSDIGYTPSVPARSTATAILASIKRLTQTLHLTASLPEDPESDLDHIRKNTDDTIVLLGEALNRYQTLLSSQRAMSRELVALSTKVLDFGHATSEDTLAKALTQAGETAGSVSNFWKQQATKNMSMLPDLLTYEGRNMKSVQAALEHRLEILAEAEDAMKQTDIKTQHLRTLKRSSYLDPDSVSDALEDFELTRAHEKYTMDRYNRITHGLREDFQWRLTPTKRETFSERITQYVDSQIEFEKGLLEQCQSIQSYAKAIQPPSFDESLYAQHQVRAKRSDSLHLPTSSTYHPSTSSDLNPIASPHDEVTEEPNITHNDTTSI</sequence>
<keyword evidence="4" id="KW-1185">Reference proteome</keyword>
<dbReference type="OrthoDB" id="9976382at2759"/>
<dbReference type="GO" id="GO:0005768">
    <property type="term" value="C:endosome"/>
    <property type="evidence" value="ECO:0007669"/>
    <property type="project" value="TreeGrafter"/>
</dbReference>
<dbReference type="Gene3D" id="1.20.1270.60">
    <property type="entry name" value="Arfaptin homology (AH) domain/BAR domain"/>
    <property type="match status" value="1"/>
</dbReference>
<dbReference type="EMBL" id="MVBO01000017">
    <property type="protein sequence ID" value="OZJ05328.1"/>
    <property type="molecule type" value="Genomic_DNA"/>
</dbReference>
<dbReference type="InterPro" id="IPR036871">
    <property type="entry name" value="PX_dom_sf"/>
</dbReference>
<dbReference type="InterPro" id="IPR053055">
    <property type="entry name" value="VPS17"/>
</dbReference>
<feature type="compositionally biased region" description="Polar residues" evidence="1">
    <location>
        <begin position="18"/>
        <end position="29"/>
    </location>
</feature>
<evidence type="ECO:0000313" key="4">
    <source>
        <dbReference type="Proteomes" id="UP000242875"/>
    </source>
</evidence>
<dbReference type="PANTHER" id="PTHR47433">
    <property type="entry name" value="VACUOLAR PROTEIN SORTING-ASSOCIATED PROTEIN 17"/>
    <property type="match status" value="1"/>
</dbReference>
<dbReference type="InterPro" id="IPR015404">
    <property type="entry name" value="Vps5_C"/>
</dbReference>
<accession>A0A261Y434</accession>
<dbReference type="SMART" id="SM00312">
    <property type="entry name" value="PX"/>
    <property type="match status" value="1"/>
</dbReference>
<evidence type="ECO:0000259" key="2">
    <source>
        <dbReference type="PROSITE" id="PS50195"/>
    </source>
</evidence>
<feature type="compositionally biased region" description="Polar residues" evidence="1">
    <location>
        <begin position="462"/>
        <end position="472"/>
    </location>
</feature>
<gene>
    <name evidence="3" type="ORF">BZG36_01565</name>
</gene>
<name>A0A261Y434_9FUNG</name>
<dbReference type="PROSITE" id="PS50195">
    <property type="entry name" value="PX"/>
    <property type="match status" value="1"/>
</dbReference>
<feature type="domain" description="PX" evidence="2">
    <location>
        <begin position="41"/>
        <end position="157"/>
    </location>
</feature>
<protein>
    <recommendedName>
        <fullName evidence="2">PX domain-containing protein</fullName>
    </recommendedName>
</protein>
<dbReference type="InterPro" id="IPR027267">
    <property type="entry name" value="AH/BAR_dom_sf"/>
</dbReference>
<feature type="region of interest" description="Disordered" evidence="1">
    <location>
        <begin position="427"/>
        <end position="472"/>
    </location>
</feature>
<dbReference type="GO" id="GO:0005829">
    <property type="term" value="C:cytosol"/>
    <property type="evidence" value="ECO:0007669"/>
    <property type="project" value="GOC"/>
</dbReference>
<dbReference type="Pfam" id="PF09325">
    <property type="entry name" value="Vps5"/>
    <property type="match status" value="1"/>
</dbReference>
<feature type="region of interest" description="Disordered" evidence="1">
    <location>
        <begin position="1"/>
        <end position="40"/>
    </location>
</feature>
<dbReference type="GO" id="GO:0030905">
    <property type="term" value="C:retromer, tubulation complex"/>
    <property type="evidence" value="ECO:0007669"/>
    <property type="project" value="TreeGrafter"/>
</dbReference>
<organism evidence="3 4">
    <name type="scientific">Bifiguratus adelaidae</name>
    <dbReference type="NCBI Taxonomy" id="1938954"/>
    <lineage>
        <taxon>Eukaryota</taxon>
        <taxon>Fungi</taxon>
        <taxon>Fungi incertae sedis</taxon>
        <taxon>Mucoromycota</taxon>
        <taxon>Mucoromycotina</taxon>
        <taxon>Endogonomycetes</taxon>
        <taxon>Endogonales</taxon>
        <taxon>Endogonales incertae sedis</taxon>
        <taxon>Bifiguratus</taxon>
    </lineage>
</organism>
<comment type="caution">
    <text evidence="3">The sequence shown here is derived from an EMBL/GenBank/DDBJ whole genome shotgun (WGS) entry which is preliminary data.</text>
</comment>
<dbReference type="PANTHER" id="PTHR47433:SF1">
    <property type="entry name" value="VACUOLAR PROTEIN SORTING-ASSOCIATED PROTEIN 17"/>
    <property type="match status" value="1"/>
</dbReference>